<dbReference type="InterPro" id="IPR006693">
    <property type="entry name" value="AB_hydrolase_lipase"/>
</dbReference>
<dbReference type="Pfam" id="PF04083">
    <property type="entry name" value="Abhydro_lipase"/>
    <property type="match status" value="1"/>
</dbReference>
<evidence type="ECO:0000313" key="3">
    <source>
        <dbReference type="Proteomes" id="UP000466442"/>
    </source>
</evidence>
<protein>
    <recommendedName>
        <fullName evidence="1">Partial AB-hydrolase lipase domain-containing protein</fullName>
    </recommendedName>
</protein>
<name>A0A8S9X4T8_APOLU</name>
<reference evidence="2" key="1">
    <citation type="journal article" date="2021" name="Mol. Ecol. Resour.">
        <title>Apolygus lucorum genome provides insights into omnivorousness and mesophyll feeding.</title>
        <authorList>
            <person name="Liu Y."/>
            <person name="Liu H."/>
            <person name="Wang H."/>
            <person name="Huang T."/>
            <person name="Liu B."/>
            <person name="Yang B."/>
            <person name="Yin L."/>
            <person name="Li B."/>
            <person name="Zhang Y."/>
            <person name="Zhang S."/>
            <person name="Jiang F."/>
            <person name="Zhang X."/>
            <person name="Ren Y."/>
            <person name="Wang B."/>
            <person name="Wang S."/>
            <person name="Lu Y."/>
            <person name="Wu K."/>
            <person name="Fan W."/>
            <person name="Wang G."/>
        </authorList>
    </citation>
    <scope>NUCLEOTIDE SEQUENCE</scope>
    <source>
        <strain evidence="2">12Hb</strain>
    </source>
</reference>
<dbReference type="SUPFAM" id="SSF53474">
    <property type="entry name" value="alpha/beta-Hydrolases"/>
    <property type="match status" value="1"/>
</dbReference>
<evidence type="ECO:0000313" key="2">
    <source>
        <dbReference type="EMBL" id="KAF6203331.1"/>
    </source>
</evidence>
<dbReference type="InterPro" id="IPR029058">
    <property type="entry name" value="AB_hydrolase_fold"/>
</dbReference>
<dbReference type="Proteomes" id="UP000466442">
    <property type="component" value="Unassembled WGS sequence"/>
</dbReference>
<dbReference type="OrthoDB" id="9974421at2759"/>
<evidence type="ECO:0000259" key="1">
    <source>
        <dbReference type="Pfam" id="PF04083"/>
    </source>
</evidence>
<organism evidence="2 3">
    <name type="scientific">Apolygus lucorum</name>
    <name type="common">Small green plant bug</name>
    <name type="synonym">Lygocoris lucorum</name>
    <dbReference type="NCBI Taxonomy" id="248454"/>
    <lineage>
        <taxon>Eukaryota</taxon>
        <taxon>Metazoa</taxon>
        <taxon>Ecdysozoa</taxon>
        <taxon>Arthropoda</taxon>
        <taxon>Hexapoda</taxon>
        <taxon>Insecta</taxon>
        <taxon>Pterygota</taxon>
        <taxon>Neoptera</taxon>
        <taxon>Paraneoptera</taxon>
        <taxon>Hemiptera</taxon>
        <taxon>Heteroptera</taxon>
        <taxon>Panheteroptera</taxon>
        <taxon>Cimicomorpha</taxon>
        <taxon>Miridae</taxon>
        <taxon>Mirini</taxon>
        <taxon>Apolygus</taxon>
    </lineage>
</organism>
<dbReference type="EMBL" id="WIXP02000011">
    <property type="protein sequence ID" value="KAF6203331.1"/>
    <property type="molecule type" value="Genomic_DNA"/>
</dbReference>
<gene>
    <name evidence="2" type="ORF">GE061_003749</name>
</gene>
<dbReference type="Gene3D" id="3.40.50.1820">
    <property type="entry name" value="alpha/beta hydrolase"/>
    <property type="match status" value="1"/>
</dbReference>
<proteinExistence type="predicted"/>
<dbReference type="PANTHER" id="PTHR11005">
    <property type="entry name" value="LYSOSOMAL ACID LIPASE-RELATED"/>
    <property type="match status" value="1"/>
</dbReference>
<sequence length="203" mass="22381">MFAELSRIFNNEGRSGIKTFLQIEPPGQPQVGHGGPPVYLTRTSRPEGPVLVSPSLVNAIFFGYNEVFLVRSLITSVIQIGCSERGGGVVLCHERRGMPAARRCATVALVLLVAGVARARLPSNQPDPDFRPYLLSTCQRVEARGQACERRQVRTEDGYLLALHRVHSKGLGYGPPILFIHGLLSASDQWLIYGRDHDLGKYF</sequence>
<keyword evidence="3" id="KW-1185">Reference proteome</keyword>
<dbReference type="GO" id="GO:0006629">
    <property type="term" value="P:lipid metabolic process"/>
    <property type="evidence" value="ECO:0007669"/>
    <property type="project" value="InterPro"/>
</dbReference>
<feature type="domain" description="Partial AB-hydrolase lipase" evidence="1">
    <location>
        <begin position="141"/>
        <end position="192"/>
    </location>
</feature>
<accession>A0A8S9X4T8</accession>
<comment type="caution">
    <text evidence="2">The sequence shown here is derived from an EMBL/GenBank/DDBJ whole genome shotgun (WGS) entry which is preliminary data.</text>
</comment>
<dbReference type="AlphaFoldDB" id="A0A8S9X4T8"/>